<feature type="compositionally biased region" description="Basic and acidic residues" evidence="1">
    <location>
        <begin position="48"/>
        <end position="63"/>
    </location>
</feature>
<keyword evidence="3" id="KW-1185">Reference proteome</keyword>
<gene>
    <name evidence="2" type="ORF">STRTUCAR8_08525</name>
</gene>
<feature type="non-terminal residue" evidence="2">
    <location>
        <position position="63"/>
    </location>
</feature>
<dbReference type="Gene3D" id="3.30.160.70">
    <property type="entry name" value="Methylated DNA-protein cysteine methyltransferase domain"/>
    <property type="match status" value="1"/>
</dbReference>
<feature type="region of interest" description="Disordered" evidence="1">
    <location>
        <begin position="36"/>
        <end position="63"/>
    </location>
</feature>
<dbReference type="Proteomes" id="UP000010931">
    <property type="component" value="Unassembled WGS sequence"/>
</dbReference>
<accession>L7ETB5</accession>
<dbReference type="EMBL" id="AEJB01000593">
    <property type="protein sequence ID" value="ELP62648.1"/>
    <property type="molecule type" value="Genomic_DNA"/>
</dbReference>
<dbReference type="AlphaFoldDB" id="L7ETB5"/>
<comment type="caution">
    <text evidence="2">The sequence shown here is derived from an EMBL/GenBank/DDBJ whole genome shotgun (WGS) entry which is preliminary data.</text>
</comment>
<reference evidence="2 3" key="1">
    <citation type="journal article" date="2011" name="Plasmid">
        <title>Streptomyces turgidiscabies Car8 contains a modular pathogenicity island that shares virulence genes with other actinobacterial plant pathogens.</title>
        <authorList>
            <person name="Huguet-Tapia J.C."/>
            <person name="Badger J.H."/>
            <person name="Loria R."/>
            <person name="Pettis G.S."/>
        </authorList>
    </citation>
    <scope>NUCLEOTIDE SEQUENCE [LARGE SCALE GENOMIC DNA]</scope>
    <source>
        <strain evidence="2 3">Car8</strain>
    </source>
</reference>
<evidence type="ECO:0000256" key="1">
    <source>
        <dbReference type="SAM" id="MobiDB-lite"/>
    </source>
</evidence>
<evidence type="ECO:0000313" key="3">
    <source>
        <dbReference type="Proteomes" id="UP000010931"/>
    </source>
</evidence>
<sequence>MTTSMAAPATTYWTFLDGPLGQLLLTADESGALTSLSVPGQKGGRSVRGAEEGWRRDAGPFRV</sequence>
<evidence type="ECO:0000313" key="2">
    <source>
        <dbReference type="EMBL" id="ELP62648.1"/>
    </source>
</evidence>
<name>L7ETB5_STRT8</name>
<protein>
    <submittedName>
        <fullName evidence="2">Uncharacterized protein</fullName>
    </submittedName>
</protein>
<dbReference type="STRING" id="85558.T45_02585"/>
<organism evidence="2 3">
    <name type="scientific">Streptomyces turgidiscabies (strain Car8)</name>
    <dbReference type="NCBI Taxonomy" id="698760"/>
    <lineage>
        <taxon>Bacteria</taxon>
        <taxon>Bacillati</taxon>
        <taxon>Actinomycetota</taxon>
        <taxon>Actinomycetes</taxon>
        <taxon>Kitasatosporales</taxon>
        <taxon>Streptomycetaceae</taxon>
        <taxon>Streptomyces</taxon>
    </lineage>
</organism>
<proteinExistence type="predicted"/>